<keyword evidence="1" id="KW-0472">Membrane</keyword>
<evidence type="ECO:0000313" key="3">
    <source>
        <dbReference type="Proteomes" id="UP000065822"/>
    </source>
</evidence>
<accession>A0ABN4KES7</accession>
<dbReference type="EMBL" id="CP014227">
    <property type="protein sequence ID" value="AMD85882.1"/>
    <property type="molecule type" value="Genomic_DNA"/>
</dbReference>
<evidence type="ECO:0000313" key="2">
    <source>
        <dbReference type="EMBL" id="AMD85882.1"/>
    </source>
</evidence>
<keyword evidence="1" id="KW-1133">Transmembrane helix</keyword>
<protein>
    <submittedName>
        <fullName evidence="2">Uncharacterized protein</fullName>
    </submittedName>
</protein>
<feature type="transmembrane region" description="Helical" evidence="1">
    <location>
        <begin position="12"/>
        <end position="33"/>
    </location>
</feature>
<feature type="transmembrane region" description="Helical" evidence="1">
    <location>
        <begin position="73"/>
        <end position="94"/>
    </location>
</feature>
<keyword evidence="3" id="KW-1185">Reference proteome</keyword>
<organism evidence="2 3">
    <name type="scientific">Capnocytophaga haemolytica</name>
    <dbReference type="NCBI Taxonomy" id="45243"/>
    <lineage>
        <taxon>Bacteria</taxon>
        <taxon>Pseudomonadati</taxon>
        <taxon>Bacteroidota</taxon>
        <taxon>Flavobacteriia</taxon>
        <taxon>Flavobacteriales</taxon>
        <taxon>Flavobacteriaceae</taxon>
        <taxon>Capnocytophaga</taxon>
    </lineage>
</organism>
<sequence length="149" mass="17458">MIMEINERTSRNRLLIAIIATHWLLGFIFWTRVMDRSNAAMAMLYGLITTAFYWWYFRRYDLMYYDTKRQVKLFFVSTIVIAGLCSFIMGLPLWRIALNPLSAFVAILSGGGLIIMLMIGVFIVKVIPFALLIAFINYLWIQYFKSKTK</sequence>
<feature type="transmembrane region" description="Helical" evidence="1">
    <location>
        <begin position="114"/>
        <end position="140"/>
    </location>
</feature>
<keyword evidence="1" id="KW-0812">Transmembrane</keyword>
<name>A0ABN4KES7_9FLAO</name>
<dbReference type="Proteomes" id="UP000065822">
    <property type="component" value="Chromosome"/>
</dbReference>
<reference evidence="2 3" key="1">
    <citation type="submission" date="2016-02" db="EMBL/GenBank/DDBJ databases">
        <authorList>
            <person name="Holder M.E."/>
            <person name="Ajami N.J."/>
            <person name="Petrosino J.F."/>
        </authorList>
    </citation>
    <scope>NUCLEOTIDE SEQUENCE [LARGE SCALE GENOMIC DNA]</scope>
    <source>
        <strain evidence="2 3">CCUG 32990</strain>
    </source>
</reference>
<gene>
    <name evidence="2" type="ORF">AXF12_10380</name>
</gene>
<evidence type="ECO:0000256" key="1">
    <source>
        <dbReference type="SAM" id="Phobius"/>
    </source>
</evidence>
<feature type="transmembrane region" description="Helical" evidence="1">
    <location>
        <begin position="39"/>
        <end position="57"/>
    </location>
</feature>
<proteinExistence type="predicted"/>